<dbReference type="InterPro" id="IPR035647">
    <property type="entry name" value="EFG_III/V"/>
</dbReference>
<protein>
    <submittedName>
        <fullName evidence="4">YigZ family protein</fullName>
    </submittedName>
</protein>
<name>A0ABS4KIK2_9FIRM</name>
<dbReference type="SUPFAM" id="SSF54980">
    <property type="entry name" value="EF-G C-terminal domain-like"/>
    <property type="match status" value="1"/>
</dbReference>
<dbReference type="RefSeq" id="WP_209660675.1">
    <property type="nucleotide sequence ID" value="NZ_JAGGLI010000013.1"/>
</dbReference>
<evidence type="ECO:0000313" key="5">
    <source>
        <dbReference type="Proteomes" id="UP001314903"/>
    </source>
</evidence>
<feature type="domain" description="Impact N-terminal" evidence="2">
    <location>
        <begin position="19"/>
        <end position="122"/>
    </location>
</feature>
<comment type="similarity">
    <text evidence="1">Belongs to the IMPACT family.</text>
</comment>
<evidence type="ECO:0000259" key="2">
    <source>
        <dbReference type="Pfam" id="PF01205"/>
    </source>
</evidence>
<dbReference type="Gene3D" id="3.30.230.30">
    <property type="entry name" value="Impact, N-terminal domain"/>
    <property type="match status" value="1"/>
</dbReference>
<dbReference type="Pfam" id="PF09186">
    <property type="entry name" value="DUF1949"/>
    <property type="match status" value="1"/>
</dbReference>
<sequence length="215" mass="24351">MKSYKTIYKEDKEELIIEKSRFIAHTKSVETEEDALEFIKKIKIENKDATHNVWAYVIGENQNIQRYSDDGEPSGTAGIPTLEILKKENLTNIVVVVTRYFGGIKLGAGGLVRAYSKACKASIIKAKITTKIIYIPVKISVDYSTMGIIENRFKLKNIPISDIEYKEDIQFKAYIPLGETSSFKDYLVELTNNSIDFSFGDPIYVDMVGEDIIIN</sequence>
<accession>A0ABS4KIK2</accession>
<proteinExistence type="inferred from homology"/>
<gene>
    <name evidence="4" type="ORF">J2Z35_001410</name>
</gene>
<dbReference type="InterPro" id="IPR015269">
    <property type="entry name" value="UPF0029_Impact_C"/>
</dbReference>
<dbReference type="EMBL" id="JAGGLI010000013">
    <property type="protein sequence ID" value="MBP2027613.1"/>
    <property type="molecule type" value="Genomic_DNA"/>
</dbReference>
<evidence type="ECO:0000313" key="4">
    <source>
        <dbReference type="EMBL" id="MBP2027613.1"/>
    </source>
</evidence>
<keyword evidence="5" id="KW-1185">Reference proteome</keyword>
<dbReference type="InterPro" id="IPR015796">
    <property type="entry name" value="Impact_YigZ-like"/>
</dbReference>
<dbReference type="PANTHER" id="PTHR16301:SF20">
    <property type="entry name" value="IMPACT FAMILY MEMBER YIGZ"/>
    <property type="match status" value="1"/>
</dbReference>
<feature type="domain" description="UPF0029" evidence="3">
    <location>
        <begin position="139"/>
        <end position="193"/>
    </location>
</feature>
<dbReference type="NCBIfam" id="TIGR00257">
    <property type="entry name" value="IMPACT_YIGZ"/>
    <property type="match status" value="1"/>
</dbReference>
<dbReference type="Proteomes" id="UP001314903">
    <property type="component" value="Unassembled WGS sequence"/>
</dbReference>
<dbReference type="InterPro" id="IPR023582">
    <property type="entry name" value="Impact"/>
</dbReference>
<dbReference type="PANTHER" id="PTHR16301">
    <property type="entry name" value="IMPACT-RELATED"/>
    <property type="match status" value="1"/>
</dbReference>
<organism evidence="4 5">
    <name type="scientific">Acetoanaerobium pronyense</name>
    <dbReference type="NCBI Taxonomy" id="1482736"/>
    <lineage>
        <taxon>Bacteria</taxon>
        <taxon>Bacillati</taxon>
        <taxon>Bacillota</taxon>
        <taxon>Clostridia</taxon>
        <taxon>Peptostreptococcales</taxon>
        <taxon>Filifactoraceae</taxon>
        <taxon>Acetoanaerobium</taxon>
    </lineage>
</organism>
<evidence type="ECO:0000256" key="1">
    <source>
        <dbReference type="ARBA" id="ARBA00007665"/>
    </source>
</evidence>
<dbReference type="SUPFAM" id="SSF54211">
    <property type="entry name" value="Ribosomal protein S5 domain 2-like"/>
    <property type="match status" value="1"/>
</dbReference>
<comment type="caution">
    <text evidence="4">The sequence shown here is derived from an EMBL/GenBank/DDBJ whole genome shotgun (WGS) entry which is preliminary data.</text>
</comment>
<evidence type="ECO:0000259" key="3">
    <source>
        <dbReference type="Pfam" id="PF09186"/>
    </source>
</evidence>
<dbReference type="InterPro" id="IPR020568">
    <property type="entry name" value="Ribosomal_Su5_D2-typ_SF"/>
</dbReference>
<dbReference type="InterPro" id="IPR001498">
    <property type="entry name" value="Impact_N"/>
</dbReference>
<reference evidence="4 5" key="1">
    <citation type="submission" date="2021-03" db="EMBL/GenBank/DDBJ databases">
        <title>Genomic Encyclopedia of Type Strains, Phase IV (KMG-IV): sequencing the most valuable type-strain genomes for metagenomic binning, comparative biology and taxonomic classification.</title>
        <authorList>
            <person name="Goeker M."/>
        </authorList>
    </citation>
    <scope>NUCLEOTIDE SEQUENCE [LARGE SCALE GENOMIC DNA]</scope>
    <source>
        <strain evidence="4 5">DSM 27512</strain>
    </source>
</reference>
<dbReference type="Pfam" id="PF01205">
    <property type="entry name" value="Impact_N"/>
    <property type="match status" value="1"/>
</dbReference>
<dbReference type="InterPro" id="IPR036956">
    <property type="entry name" value="Impact_N_sf"/>
</dbReference>